<proteinExistence type="predicted"/>
<reference evidence="2 3" key="1">
    <citation type="submission" date="2019-10" db="EMBL/GenBank/DDBJ databases">
        <title>Rudanella paleaurantiibacter sp. nov., isolated from sludge.</title>
        <authorList>
            <person name="Xu S.Q."/>
        </authorList>
    </citation>
    <scope>NUCLEOTIDE SEQUENCE [LARGE SCALE GENOMIC DNA]</scope>
    <source>
        <strain evidence="2 3">HX-22-17</strain>
    </source>
</reference>
<dbReference type="Gene3D" id="2.40.160.60">
    <property type="entry name" value="Outer membrane protein transport protein (OMPP1/FadL/TodX)"/>
    <property type="match status" value="1"/>
</dbReference>
<dbReference type="SUPFAM" id="SSF56935">
    <property type="entry name" value="Porins"/>
    <property type="match status" value="1"/>
</dbReference>
<accession>A0A7J5TVS7</accession>
<dbReference type="Proteomes" id="UP000488299">
    <property type="component" value="Unassembled WGS sequence"/>
</dbReference>
<organism evidence="2 3">
    <name type="scientific">Rudanella paleaurantiibacter</name>
    <dbReference type="NCBI Taxonomy" id="2614655"/>
    <lineage>
        <taxon>Bacteria</taxon>
        <taxon>Pseudomonadati</taxon>
        <taxon>Bacteroidota</taxon>
        <taxon>Cytophagia</taxon>
        <taxon>Cytophagales</taxon>
        <taxon>Cytophagaceae</taxon>
        <taxon>Rudanella</taxon>
    </lineage>
</organism>
<dbReference type="AlphaFoldDB" id="A0A7J5TVS7"/>
<evidence type="ECO:0000313" key="3">
    <source>
        <dbReference type="Proteomes" id="UP000488299"/>
    </source>
</evidence>
<comment type="caution">
    <text evidence="2">The sequence shown here is derived from an EMBL/GenBank/DDBJ whole genome shotgun (WGS) entry which is preliminary data.</text>
</comment>
<evidence type="ECO:0000313" key="2">
    <source>
        <dbReference type="EMBL" id="KAB7728187.1"/>
    </source>
</evidence>
<feature type="signal peptide" evidence="1">
    <location>
        <begin position="1"/>
        <end position="22"/>
    </location>
</feature>
<dbReference type="EMBL" id="WELI01000009">
    <property type="protein sequence ID" value="KAB7728187.1"/>
    <property type="molecule type" value="Genomic_DNA"/>
</dbReference>
<name>A0A7J5TVS7_9BACT</name>
<sequence>MRRRVQVFALVLSLTAPALTRAQGLGNSPYSALGVGEPYNPTNAANLGMGGIGVSNASPFYLNMQNPALLARRGRFTAFEVGLIGQYKPQISQLRAGQTQSQRDFGANLNYVALAFPASSRWTMMLSLRPYTYVDYSTKSYGRVLRNNTNTIYEAEYTYSGRGAINKAAYTTGFRLGKNIYVGAEAGFLFGNITNNSDARVLINDVAPTSQQLNPQPQDIVVSRSNRVLYNDFVWRLGAGWRPKLSEKWSLNLGATIDPATRVGATETDVYQQVSLGTGTGGGGNSLSDEDTLRANVASSIRLPQQAHFGISIEQINKLMVGLDVGFQRWSQFQAVNGRSGNLLDAMTIGVGLEYMPKANSTKYWDLVTYRAGFQVNQTPYLVDGQRVKDVNGSLGLSLPMGSYFVNYVNLSVQGGQRGALVGSQIRERYVRFALGLSLNDWWFRKPVLD</sequence>
<keyword evidence="3" id="KW-1185">Reference proteome</keyword>
<evidence type="ECO:0008006" key="4">
    <source>
        <dbReference type="Google" id="ProtNLM"/>
    </source>
</evidence>
<protein>
    <recommendedName>
        <fullName evidence="4">Aromatic hydrocarbon degradation protein</fullName>
    </recommendedName>
</protein>
<keyword evidence="1" id="KW-0732">Signal</keyword>
<gene>
    <name evidence="2" type="ORF">F5984_19535</name>
</gene>
<feature type="chain" id="PRO_5029855173" description="Aromatic hydrocarbon degradation protein" evidence="1">
    <location>
        <begin position="23"/>
        <end position="450"/>
    </location>
</feature>
<evidence type="ECO:0000256" key="1">
    <source>
        <dbReference type="SAM" id="SignalP"/>
    </source>
</evidence>